<evidence type="ECO:0000256" key="7">
    <source>
        <dbReference type="SAM" id="Phobius"/>
    </source>
</evidence>
<keyword evidence="2 7" id="KW-0812">Transmembrane</keyword>
<dbReference type="EMBL" id="APOJ01000020">
    <property type="protein sequence ID" value="ENU27555.1"/>
    <property type="molecule type" value="Genomic_DNA"/>
</dbReference>
<name>A0ABP2TZ95_9GAMM</name>
<protein>
    <recommendedName>
        <fullName evidence="12">ABC transporter ATP-binding protein</fullName>
    </recommendedName>
</protein>
<dbReference type="PROSITE" id="PS00211">
    <property type="entry name" value="ABC_TRANSPORTER_1"/>
    <property type="match status" value="1"/>
</dbReference>
<keyword evidence="4" id="KW-0067">ATP-binding</keyword>
<reference evidence="11" key="1">
    <citation type="submission" date="2013-02" db="EMBL/GenBank/DDBJ databases">
        <title>The Genome Sequence of Acinetobacter sp. NIPH 236.</title>
        <authorList>
            <consortium name="The Broad Institute Genome Sequencing Platform"/>
            <consortium name="The Broad Institute Genome Sequencing Center for Infectious Disease"/>
            <person name="Cerqueira G."/>
            <person name="Feldgarden M."/>
            <person name="Courvalin P."/>
            <person name="Perichon B."/>
            <person name="Grillot-Courvalin C."/>
            <person name="Clermont D."/>
            <person name="Rocha E."/>
            <person name="Yoon E.-J."/>
            <person name="Nemec A."/>
            <person name="Walker B."/>
            <person name="Young S.K."/>
            <person name="Zeng Q."/>
            <person name="Gargeya S."/>
            <person name="Fitzgerald M."/>
            <person name="Haas B."/>
            <person name="Abouelleil A."/>
            <person name="Alvarado L."/>
            <person name="Arachchi H.M."/>
            <person name="Berlin A.M."/>
            <person name="Chapman S.B."/>
            <person name="Dewar J."/>
            <person name="Goldberg J."/>
            <person name="Griggs A."/>
            <person name="Gujja S."/>
            <person name="Hansen M."/>
            <person name="Howarth C."/>
            <person name="Imamovic A."/>
            <person name="Larimer J."/>
            <person name="McCowan C."/>
            <person name="Murphy C."/>
            <person name="Neiman D."/>
            <person name="Pearson M."/>
            <person name="Priest M."/>
            <person name="Roberts A."/>
            <person name="Saif S."/>
            <person name="Shea T."/>
            <person name="Sisk P."/>
            <person name="Sykes S."/>
            <person name="Wortman J."/>
            <person name="Nusbaum C."/>
            <person name="Birren B."/>
        </authorList>
    </citation>
    <scope>NUCLEOTIDE SEQUENCE [LARGE SCALE GENOMIC DNA]</scope>
    <source>
        <strain evidence="11">NIPH 236</strain>
    </source>
</reference>
<evidence type="ECO:0000256" key="3">
    <source>
        <dbReference type="ARBA" id="ARBA00022741"/>
    </source>
</evidence>
<dbReference type="InterPro" id="IPR011527">
    <property type="entry name" value="ABC1_TM_dom"/>
</dbReference>
<evidence type="ECO:0000259" key="8">
    <source>
        <dbReference type="PROSITE" id="PS50893"/>
    </source>
</evidence>
<evidence type="ECO:0008006" key="12">
    <source>
        <dbReference type="Google" id="ProtNLM"/>
    </source>
</evidence>
<evidence type="ECO:0000313" key="10">
    <source>
        <dbReference type="EMBL" id="ENU27555.1"/>
    </source>
</evidence>
<feature type="transmembrane region" description="Helical" evidence="7">
    <location>
        <begin position="89"/>
        <end position="117"/>
    </location>
</feature>
<reference evidence="10 11" key="2">
    <citation type="journal article" date="2016" name="Int. J. Syst. Evol. Microbiol.">
        <title>Taxonomy of haemolytic and/or proteolytic strains of the genus Acinetobacter with the proposal of Acinetobacter courvalinii sp. nov. (genomic species 14 sensu Bouvet &amp; Jeanjean), Acinetobacter dispersus sp. nov. (genomic species 17), Acinetobacter modestus sp. nov., Acinetobacter proteolyticus sp. nov. and Acinetobacter vivianii sp. nov.</title>
        <authorList>
            <person name="Nemec A."/>
            <person name="Radolfova-Krizova L."/>
            <person name="Maixnerova M."/>
            <person name="Vrestiakova E."/>
            <person name="Jezek P."/>
            <person name="Sedo O."/>
        </authorList>
    </citation>
    <scope>NUCLEOTIDE SEQUENCE [LARGE SCALE GENOMIC DNA]</scope>
    <source>
        <strain evidence="10 11">NIPH 236</strain>
    </source>
</reference>
<dbReference type="Gene3D" id="3.40.50.300">
    <property type="entry name" value="P-loop containing nucleotide triphosphate hydrolases"/>
    <property type="match status" value="1"/>
</dbReference>
<dbReference type="PROSITE" id="PS50929">
    <property type="entry name" value="ABC_TM1F"/>
    <property type="match status" value="1"/>
</dbReference>
<dbReference type="PANTHER" id="PTHR24221">
    <property type="entry name" value="ATP-BINDING CASSETTE SUB-FAMILY B"/>
    <property type="match status" value="1"/>
</dbReference>
<dbReference type="CDD" id="cd07346">
    <property type="entry name" value="ABC_6TM_exporters"/>
    <property type="match status" value="1"/>
</dbReference>
<evidence type="ECO:0000259" key="9">
    <source>
        <dbReference type="PROSITE" id="PS50929"/>
    </source>
</evidence>
<dbReference type="Pfam" id="PF00005">
    <property type="entry name" value="ABC_tran"/>
    <property type="match status" value="1"/>
</dbReference>
<dbReference type="InterPro" id="IPR039421">
    <property type="entry name" value="Type_1_exporter"/>
</dbReference>
<feature type="transmembrane region" description="Helical" evidence="7">
    <location>
        <begin position="166"/>
        <end position="184"/>
    </location>
</feature>
<dbReference type="SMART" id="SM00382">
    <property type="entry name" value="AAA"/>
    <property type="match status" value="1"/>
</dbReference>
<dbReference type="Gene3D" id="1.20.1560.10">
    <property type="entry name" value="ABC transporter type 1, transmembrane domain"/>
    <property type="match status" value="1"/>
</dbReference>
<evidence type="ECO:0000256" key="4">
    <source>
        <dbReference type="ARBA" id="ARBA00022840"/>
    </source>
</evidence>
<dbReference type="Proteomes" id="UP000013190">
    <property type="component" value="Unassembled WGS sequence"/>
</dbReference>
<feature type="transmembrane region" description="Helical" evidence="7">
    <location>
        <begin position="281"/>
        <end position="299"/>
    </location>
</feature>
<proteinExistence type="predicted"/>
<evidence type="ECO:0000256" key="1">
    <source>
        <dbReference type="ARBA" id="ARBA00004651"/>
    </source>
</evidence>
<comment type="caution">
    <text evidence="10">The sequence shown here is derived from an EMBL/GenBank/DDBJ whole genome shotgun (WGS) entry which is preliminary data.</text>
</comment>
<feature type="domain" description="ABC transporter" evidence="8">
    <location>
        <begin position="369"/>
        <end position="614"/>
    </location>
</feature>
<dbReference type="PROSITE" id="PS50893">
    <property type="entry name" value="ABC_TRANSPORTER_2"/>
    <property type="match status" value="1"/>
</dbReference>
<accession>A0ABP2TZ95</accession>
<evidence type="ECO:0000256" key="5">
    <source>
        <dbReference type="ARBA" id="ARBA00022989"/>
    </source>
</evidence>
<dbReference type="InterPro" id="IPR027417">
    <property type="entry name" value="P-loop_NTPase"/>
</dbReference>
<dbReference type="InterPro" id="IPR003439">
    <property type="entry name" value="ABC_transporter-like_ATP-bd"/>
</dbReference>
<feature type="transmembrane region" description="Helical" evidence="7">
    <location>
        <begin position="190"/>
        <end position="207"/>
    </location>
</feature>
<keyword evidence="3" id="KW-0547">Nucleotide-binding</keyword>
<evidence type="ECO:0000256" key="2">
    <source>
        <dbReference type="ARBA" id="ARBA00022692"/>
    </source>
</evidence>
<keyword evidence="6 7" id="KW-0472">Membrane</keyword>
<keyword evidence="5 7" id="KW-1133">Transmembrane helix</keyword>
<organism evidence="10 11">
    <name type="scientific">Acinetobacter modestus</name>
    <dbReference type="NCBI Taxonomy" id="1776740"/>
    <lineage>
        <taxon>Bacteria</taxon>
        <taxon>Pseudomonadati</taxon>
        <taxon>Pseudomonadota</taxon>
        <taxon>Gammaproteobacteria</taxon>
        <taxon>Moraxellales</taxon>
        <taxon>Moraxellaceae</taxon>
        <taxon>Acinetobacter</taxon>
    </lineage>
</organism>
<evidence type="ECO:0000313" key="11">
    <source>
        <dbReference type="Proteomes" id="UP000013190"/>
    </source>
</evidence>
<dbReference type="Pfam" id="PF00664">
    <property type="entry name" value="ABC_membrane"/>
    <property type="match status" value="1"/>
</dbReference>
<gene>
    <name evidence="10" type="ORF">F992_01180</name>
</gene>
<dbReference type="SUPFAM" id="SSF90123">
    <property type="entry name" value="ABC transporter transmembrane region"/>
    <property type="match status" value="1"/>
</dbReference>
<feature type="domain" description="ABC transmembrane type-1" evidence="9">
    <location>
        <begin position="42"/>
        <end position="334"/>
    </location>
</feature>
<evidence type="ECO:0000256" key="6">
    <source>
        <dbReference type="ARBA" id="ARBA00023136"/>
    </source>
</evidence>
<dbReference type="InterPro" id="IPR036640">
    <property type="entry name" value="ABC1_TM_sf"/>
</dbReference>
<dbReference type="PANTHER" id="PTHR24221:SF654">
    <property type="entry name" value="ATP-BINDING CASSETTE SUB-FAMILY B MEMBER 6"/>
    <property type="match status" value="1"/>
</dbReference>
<dbReference type="InterPro" id="IPR017871">
    <property type="entry name" value="ABC_transporter-like_CS"/>
</dbReference>
<dbReference type="SUPFAM" id="SSF52540">
    <property type="entry name" value="P-loop containing nucleoside triphosphate hydrolases"/>
    <property type="match status" value="1"/>
</dbReference>
<dbReference type="InterPro" id="IPR003593">
    <property type="entry name" value="AAA+_ATPase"/>
</dbReference>
<comment type="subcellular location">
    <subcellularLocation>
        <location evidence="1">Cell membrane</location>
        <topology evidence="1">Multi-pass membrane protein</topology>
    </subcellularLocation>
</comment>
<keyword evidence="11" id="KW-1185">Reference proteome</keyword>
<sequence length="623" mass="70485">MKKVGINLAITRNLKFLLCFMFKNYPLLRSLALYRFMPFRFVLTATLFVIANIGLALQQYSIGHAIDTLKHSQPNILFQYTLTNPLNPWFWFILLVSIALLRAVIQYLAGLSALTIGQQLLSILRERIFSQVQHLDVSWHWKHGLGEVLSRTTRDSDKLKEALINFWRQVFESSLVVAVTIGLLCWYDPWLGIIPLCFIFLGLWILFRLTNQLVALDHQVAHAYEKVSDTLAESVNGVRVIKAFQLEDKLLGHFNNVVDDFIHHSIQTISTSAKRLPIPQIIIACSYLWVIGFGAYLIGQNQLQVGQFVAAVLMANLLVFRIESIGQVLHIFADARSSASRIWQMLDQESAIRDQTNPLTLQYDNGLNIRLDNVSFQDKTTQKYILKQCQIEFRAGEIVTIVGKTGAGKSTLMNLLNRFIDPTEGKVMIGSEQQGWQNVRDLSLCELRNFVQIIPQENFFFSGTLADNLRIAKRDATEQQMQEALHLASASELLQRLDDGLETVIGDKGVTLSGGQKQRIALARSILKNSLILALDDSTSALDSMTEKQVLQRLSDLSEHENQIKKTIIINSNKQTTIALSDRIIVLDQGQIVAQGTHLELVESCAFYRELMGFKLQQQEINA</sequence>